<dbReference type="InterPro" id="IPR038136">
    <property type="entry name" value="CofD-like_dom_sf"/>
</dbReference>
<feature type="region of interest" description="Disordered" evidence="1">
    <location>
        <begin position="58"/>
        <end position="135"/>
    </location>
</feature>
<dbReference type="InterPro" id="IPR002882">
    <property type="entry name" value="CofD"/>
</dbReference>
<accession>A0A7S3CBQ6</accession>
<dbReference type="Gene3D" id="3.40.50.10680">
    <property type="entry name" value="CofD-like domains"/>
    <property type="match status" value="1"/>
</dbReference>
<dbReference type="SUPFAM" id="SSF142338">
    <property type="entry name" value="CofD-like"/>
    <property type="match status" value="1"/>
</dbReference>
<feature type="compositionally biased region" description="Polar residues" evidence="1">
    <location>
        <begin position="58"/>
        <end position="77"/>
    </location>
</feature>
<dbReference type="CDD" id="cd07187">
    <property type="entry name" value="YvcK_like"/>
    <property type="match status" value="1"/>
</dbReference>
<dbReference type="PANTHER" id="PTHR31240">
    <property type="entry name" value="MATERNAL EFFECT EMBRYO ARREST 18"/>
    <property type="match status" value="1"/>
</dbReference>
<dbReference type="EMBL" id="HBHZ01005453">
    <property type="protein sequence ID" value="CAE0191113.1"/>
    <property type="molecule type" value="Transcribed_RNA"/>
</dbReference>
<sequence>MGGSGAAAVLAMVVVTERVKSRRVLPQGTKAGVKSRSGQVLKGRVTFCSLFTGKRQTTRSYNKNTSSSTRLRCTTGENDPPAVGTTKVKVLSTKPTTSENLKENRCLGSENNNDAQPESGSHRALEESSSSSSSGEMMMLLKQNRKVIVFSGGTALNSCAKQMLLSLKHQTDEVTHVLPVSDDGGSTAEIVRVLGGPAVGDIRSRCLRLSSDKTEESRSVNALLGHRLSAHSAEEAKQEWYQVVEGDHPLWLGISEAYKNTIRAFLVHFQQNILRRNDARFDFTNGSIGNYFFAGARIFFRSLEAAIFLYSRVSGIPETCAVLPCVSTEDRLVLGAELEDGSVIRGQNEISHPLSLASPLSAGAAQVDKNAGTQEPLESRISRVFYLSYEGETHEHEIAMEANERVLEKLRGATCVVYGMGSLYTSLCPSLVLGGVGEGVAALGREVKKILLLNGWHDREIGGYDAVDCVNAVCSALNRDGSPSQGRPSRGGLGHPASTYVTHLVVPAGGHVFGGEGDRSRLGEMGIEVVEVESVDPEGRGEPRFDAKALVEAISVILEET</sequence>
<feature type="compositionally biased region" description="Polar residues" evidence="1">
    <location>
        <begin position="109"/>
        <end position="119"/>
    </location>
</feature>
<gene>
    <name evidence="2" type="ORF">CROS1456_LOCUS4203</name>
</gene>
<dbReference type="GO" id="GO:0043743">
    <property type="term" value="F:LPPG:FO 2-phospho-L-lactate transferase activity"/>
    <property type="evidence" value="ECO:0007669"/>
    <property type="project" value="InterPro"/>
</dbReference>
<organism evidence="2">
    <name type="scientific">Chloropicon roscoffensis</name>
    <dbReference type="NCBI Taxonomy" id="1461544"/>
    <lineage>
        <taxon>Eukaryota</taxon>
        <taxon>Viridiplantae</taxon>
        <taxon>Chlorophyta</taxon>
        <taxon>Chloropicophyceae</taxon>
        <taxon>Chloropicales</taxon>
        <taxon>Chloropicaceae</taxon>
        <taxon>Chloropicon</taxon>
    </lineage>
</organism>
<proteinExistence type="predicted"/>
<dbReference type="PANTHER" id="PTHR31240:SF0">
    <property type="entry name" value="MATERNAL EFFECT EMBRYO ARREST 18"/>
    <property type="match status" value="1"/>
</dbReference>
<reference evidence="2" key="1">
    <citation type="submission" date="2021-01" db="EMBL/GenBank/DDBJ databases">
        <authorList>
            <person name="Corre E."/>
            <person name="Pelletier E."/>
            <person name="Niang G."/>
            <person name="Scheremetjew M."/>
            <person name="Finn R."/>
            <person name="Kale V."/>
            <person name="Holt S."/>
            <person name="Cochrane G."/>
            <person name="Meng A."/>
            <person name="Brown T."/>
            <person name="Cohen L."/>
        </authorList>
    </citation>
    <scope>NUCLEOTIDE SEQUENCE</scope>
    <source>
        <strain evidence="2">RCC1871</strain>
    </source>
</reference>
<dbReference type="Pfam" id="PF01933">
    <property type="entry name" value="CofD"/>
    <property type="match status" value="1"/>
</dbReference>
<evidence type="ECO:0000313" key="2">
    <source>
        <dbReference type="EMBL" id="CAE0191113.1"/>
    </source>
</evidence>
<evidence type="ECO:0000256" key="1">
    <source>
        <dbReference type="SAM" id="MobiDB-lite"/>
    </source>
</evidence>
<name>A0A7S3CBQ6_9CHLO</name>
<dbReference type="AlphaFoldDB" id="A0A7S3CBQ6"/>
<protein>
    <submittedName>
        <fullName evidence="2">Uncharacterized protein</fullName>
    </submittedName>
</protein>